<dbReference type="Pfam" id="PF00642">
    <property type="entry name" value="zf-CCCH"/>
    <property type="match status" value="1"/>
</dbReference>
<dbReference type="Gene3D" id="4.10.1000.10">
    <property type="entry name" value="Zinc finger, CCCH-type"/>
    <property type="match status" value="2"/>
</dbReference>
<dbReference type="AlphaFoldDB" id="A0AAN8VDM4"/>
<feature type="compositionally biased region" description="Polar residues" evidence="6">
    <location>
        <begin position="241"/>
        <end position="251"/>
    </location>
</feature>
<proteinExistence type="predicted"/>
<accession>A0AAN8VDM4</accession>
<evidence type="ECO:0000256" key="2">
    <source>
        <dbReference type="ARBA" id="ARBA00022737"/>
    </source>
</evidence>
<evidence type="ECO:0000256" key="4">
    <source>
        <dbReference type="ARBA" id="ARBA00022833"/>
    </source>
</evidence>
<dbReference type="SMART" id="SM00356">
    <property type="entry name" value="ZnF_C3H1"/>
    <property type="match status" value="2"/>
</dbReference>
<reference evidence="8 9" key="1">
    <citation type="submission" date="2023-12" db="EMBL/GenBank/DDBJ databases">
        <title>A high-quality genome assembly for Dillenia turbinata (Dilleniales).</title>
        <authorList>
            <person name="Chanderbali A."/>
        </authorList>
    </citation>
    <scope>NUCLEOTIDE SEQUENCE [LARGE SCALE GENOMIC DNA]</scope>
    <source>
        <strain evidence="8">LSX21</strain>
        <tissue evidence="8">Leaf</tissue>
    </source>
</reference>
<dbReference type="EMBL" id="JBAMMX010000011">
    <property type="protein sequence ID" value="KAK6931554.1"/>
    <property type="molecule type" value="Genomic_DNA"/>
</dbReference>
<dbReference type="PANTHER" id="PTHR12547:SF162">
    <property type="entry name" value="ZINC FINGER CCCH DOMAIN-CONTAINING PROTEIN 15"/>
    <property type="match status" value="1"/>
</dbReference>
<dbReference type="GO" id="GO:0003729">
    <property type="term" value="F:mRNA binding"/>
    <property type="evidence" value="ECO:0007669"/>
    <property type="project" value="InterPro"/>
</dbReference>
<dbReference type="SUPFAM" id="SSF90229">
    <property type="entry name" value="CCCH zinc finger"/>
    <property type="match status" value="2"/>
</dbReference>
<evidence type="ECO:0000256" key="3">
    <source>
        <dbReference type="ARBA" id="ARBA00022771"/>
    </source>
</evidence>
<evidence type="ECO:0000256" key="5">
    <source>
        <dbReference type="PROSITE-ProRule" id="PRU00723"/>
    </source>
</evidence>
<evidence type="ECO:0000256" key="1">
    <source>
        <dbReference type="ARBA" id="ARBA00022723"/>
    </source>
</evidence>
<keyword evidence="2" id="KW-0677">Repeat</keyword>
<evidence type="ECO:0000313" key="9">
    <source>
        <dbReference type="Proteomes" id="UP001370490"/>
    </source>
</evidence>
<feature type="zinc finger region" description="C3H1-type" evidence="5">
    <location>
        <begin position="313"/>
        <end position="341"/>
    </location>
</feature>
<dbReference type="FunFam" id="4.10.1000.10:FF:000002">
    <property type="entry name" value="Zinc finger protein 36, C3H1 type-like 1"/>
    <property type="match status" value="1"/>
</dbReference>
<keyword evidence="9" id="KW-1185">Reference proteome</keyword>
<dbReference type="Proteomes" id="UP001370490">
    <property type="component" value="Unassembled WGS sequence"/>
</dbReference>
<protein>
    <submittedName>
        <fullName evidence="8">Zinc finger, CCCH-type</fullName>
    </submittedName>
</protein>
<name>A0AAN8VDM4_9MAGN</name>
<feature type="domain" description="C3H1-type" evidence="7">
    <location>
        <begin position="313"/>
        <end position="341"/>
    </location>
</feature>
<dbReference type="GO" id="GO:0008270">
    <property type="term" value="F:zinc ion binding"/>
    <property type="evidence" value="ECO:0007669"/>
    <property type="project" value="UniProtKB-KW"/>
</dbReference>
<dbReference type="PROSITE" id="PS50103">
    <property type="entry name" value="ZF_C3H1"/>
    <property type="match status" value="2"/>
</dbReference>
<keyword evidence="1 5" id="KW-0479">Metal-binding</keyword>
<dbReference type="InterPro" id="IPR000571">
    <property type="entry name" value="Znf_CCCH"/>
</dbReference>
<sequence>MQKESSTASGGVNGGQCITSPSSTQSHNQLDGLDFSSLYYSVFSPQPSLHNSTPSDYSTDEENTNTAIDNGRLYHPSLILNHQDLIEHHNMCLTQLDALRRENTTLKLLNRDLTERMHLLIQACLQNRFLNNHTTGGGYESALAITNELRRLSVGENSSGGGGGGGVSGGAVVGGGVWDDLPAEMSPTSVIESDQMDRLNASANMNRTALPKSISVRSSGYLKMSQAGGSNSAGPARATNRVRSASGSDNGTRVFVKGGKKEESGLELEVYAQGMFKTELCNKWQETGACPYGNHCQFAHGIGELRPVIRHPRYKTEVCRMVLSGDACPYGHRCHFRHSITDQDRLLGPP</sequence>
<comment type="caution">
    <text evidence="8">The sequence shown here is derived from an EMBL/GenBank/DDBJ whole genome shotgun (WGS) entry which is preliminary data.</text>
</comment>
<evidence type="ECO:0000259" key="7">
    <source>
        <dbReference type="PROSITE" id="PS50103"/>
    </source>
</evidence>
<evidence type="ECO:0000256" key="6">
    <source>
        <dbReference type="SAM" id="MobiDB-lite"/>
    </source>
</evidence>
<keyword evidence="4 5" id="KW-0862">Zinc</keyword>
<dbReference type="InterPro" id="IPR036855">
    <property type="entry name" value="Znf_CCCH_sf"/>
</dbReference>
<keyword evidence="3 5" id="KW-0863">Zinc-finger</keyword>
<dbReference type="InterPro" id="IPR045877">
    <property type="entry name" value="ZFP36-like"/>
</dbReference>
<feature type="region of interest" description="Disordered" evidence="6">
    <location>
        <begin position="1"/>
        <end position="26"/>
    </location>
</feature>
<feature type="region of interest" description="Disordered" evidence="6">
    <location>
        <begin position="225"/>
        <end position="256"/>
    </location>
</feature>
<dbReference type="FunFam" id="4.10.1000.10:FF:000001">
    <property type="entry name" value="zinc finger CCCH domain-containing protein 15-like"/>
    <property type="match status" value="1"/>
</dbReference>
<organism evidence="8 9">
    <name type="scientific">Dillenia turbinata</name>
    <dbReference type="NCBI Taxonomy" id="194707"/>
    <lineage>
        <taxon>Eukaryota</taxon>
        <taxon>Viridiplantae</taxon>
        <taxon>Streptophyta</taxon>
        <taxon>Embryophyta</taxon>
        <taxon>Tracheophyta</taxon>
        <taxon>Spermatophyta</taxon>
        <taxon>Magnoliopsida</taxon>
        <taxon>eudicotyledons</taxon>
        <taxon>Gunneridae</taxon>
        <taxon>Pentapetalae</taxon>
        <taxon>Dilleniales</taxon>
        <taxon>Dilleniaceae</taxon>
        <taxon>Dillenia</taxon>
    </lineage>
</organism>
<dbReference type="PANTHER" id="PTHR12547">
    <property type="entry name" value="CCCH ZINC FINGER/TIS11-RELATED"/>
    <property type="match status" value="1"/>
</dbReference>
<feature type="zinc finger region" description="C3H1-type" evidence="5">
    <location>
        <begin position="275"/>
        <end position="303"/>
    </location>
</feature>
<feature type="domain" description="C3H1-type" evidence="7">
    <location>
        <begin position="275"/>
        <end position="303"/>
    </location>
</feature>
<evidence type="ECO:0000313" key="8">
    <source>
        <dbReference type="EMBL" id="KAK6931554.1"/>
    </source>
</evidence>
<gene>
    <name evidence="8" type="ORF">RJ641_003347</name>
</gene>